<dbReference type="Proteomes" id="UP000229740">
    <property type="component" value="Unassembled WGS sequence"/>
</dbReference>
<organism evidence="3 4">
    <name type="scientific">candidate division KSB3 bacterium</name>
    <dbReference type="NCBI Taxonomy" id="2044937"/>
    <lineage>
        <taxon>Bacteria</taxon>
        <taxon>candidate division KSB3</taxon>
    </lineage>
</organism>
<evidence type="ECO:0008006" key="5">
    <source>
        <dbReference type="Google" id="ProtNLM"/>
    </source>
</evidence>
<feature type="transmembrane region" description="Helical" evidence="2">
    <location>
        <begin position="12"/>
        <end position="35"/>
    </location>
</feature>
<name>A0A2G6EDZ0_9BACT</name>
<evidence type="ECO:0000256" key="1">
    <source>
        <dbReference type="SAM" id="MobiDB-lite"/>
    </source>
</evidence>
<feature type="compositionally biased region" description="Pro residues" evidence="1">
    <location>
        <begin position="124"/>
        <end position="137"/>
    </location>
</feature>
<evidence type="ECO:0000313" key="3">
    <source>
        <dbReference type="EMBL" id="PID60197.1"/>
    </source>
</evidence>
<proteinExistence type="predicted"/>
<keyword evidence="2" id="KW-1133">Transmembrane helix</keyword>
<dbReference type="EMBL" id="PDPS01000009">
    <property type="protein sequence ID" value="PID60197.1"/>
    <property type="molecule type" value="Genomic_DNA"/>
</dbReference>
<evidence type="ECO:0000256" key="2">
    <source>
        <dbReference type="SAM" id="Phobius"/>
    </source>
</evidence>
<reference evidence="3 4" key="1">
    <citation type="submission" date="2017-10" db="EMBL/GenBank/DDBJ databases">
        <title>Novel microbial diversity and functional potential in the marine mammal oral microbiome.</title>
        <authorList>
            <person name="Dudek N.K."/>
            <person name="Sun C.L."/>
            <person name="Burstein D."/>
            <person name="Kantor R.S."/>
            <person name="Aliaga Goltsman D.S."/>
            <person name="Bik E.M."/>
            <person name="Thomas B.C."/>
            <person name="Banfield J.F."/>
            <person name="Relman D.A."/>
        </authorList>
    </citation>
    <scope>NUCLEOTIDE SEQUENCE [LARGE SCALE GENOMIC DNA]</scope>
    <source>
        <strain evidence="3">DOLZORAL124_49_17</strain>
    </source>
</reference>
<keyword evidence="2" id="KW-0812">Transmembrane</keyword>
<dbReference type="AlphaFoldDB" id="A0A2G6EDZ0"/>
<feature type="region of interest" description="Disordered" evidence="1">
    <location>
        <begin position="122"/>
        <end position="151"/>
    </location>
</feature>
<gene>
    <name evidence="3" type="ORF">CSB45_00635</name>
</gene>
<feature type="region of interest" description="Disordered" evidence="1">
    <location>
        <begin position="169"/>
        <end position="192"/>
    </location>
</feature>
<accession>A0A2G6EDZ0</accession>
<keyword evidence="2" id="KW-0472">Membrane</keyword>
<sequence length="300" mass="33553">MSEGNYEEQRGFRWILLGSVIFHFVLLAGLLGIFYQPSEVAVFPTETEDAQFVDLLDSSELPEELSLPTLPSERDTSPRDEQLAFRSISSLAVVPSPTATATISPSPLPTATPAALPTLTPTFKPLPSPTPIRPRIPVPKFNWTPKPTPTRRETVKPAIRLDPYQVPRRHGVLDPTPVMSRESQKDWGGGPNVRQQHFLGSRSSLLLDQENDFPFPGYLQHLEKKIAGLWFPQGAGTVTIFLEVAQNGKILKSEVDKGTEVGVEKLHESVVRALSLIKHFEALPWEYRGRTLRVRIIVRR</sequence>
<comment type="caution">
    <text evidence="3">The sequence shown here is derived from an EMBL/GenBank/DDBJ whole genome shotgun (WGS) entry which is preliminary data.</text>
</comment>
<evidence type="ECO:0000313" key="4">
    <source>
        <dbReference type="Proteomes" id="UP000229740"/>
    </source>
</evidence>
<protein>
    <recommendedName>
        <fullName evidence="5">TonB C-terminal domain-containing protein</fullName>
    </recommendedName>
</protein>
<dbReference type="SUPFAM" id="SSF74653">
    <property type="entry name" value="TolA/TonB C-terminal domain"/>
    <property type="match status" value="1"/>
</dbReference>